<sequence>MSYLEYNVKYVPTGLRKVLYINWFLVLLLTAAACVGFLMLYSVAGGSMEPWASAQMKRFALGMSLMFAVAMVPIWFWRNMAGLGYIISLVLLVLVEFVGSTGMGAQRWIDLGFIRLQPSELSKITMVMILAAYYDWLDIKKVSRPFWVLLPIILILLPTALVLKQPDLGTSILLLVGGGAIMFLAGVSLWYFGVVMAAGIGLVTTVFMSRGTDWQLLKDYQYRRIDTFLDPSTDPLGAGYHITQSKIALGSGGWTGRGFMQGTQSRLNFLPEKQTDFIFTTLAEELGFIGGVSLLALYVLILAFCIAAALQNKDRFSSLLILGVAVTFFLFFAVNMSMVMGLAPVVGVPLPLVSYGGSAMLVLLVGFGLVQSAHVHRARQKR</sequence>
<dbReference type="NCBIfam" id="TIGR02210">
    <property type="entry name" value="rodA_shape"/>
    <property type="match status" value="1"/>
</dbReference>
<comment type="pathway">
    <text evidence="11">Cell wall biogenesis; peptidoglycan biosynthesis.</text>
</comment>
<dbReference type="Proteomes" id="UP000199650">
    <property type="component" value="Unassembled WGS sequence"/>
</dbReference>
<evidence type="ECO:0000256" key="9">
    <source>
        <dbReference type="ARBA" id="ARBA00023136"/>
    </source>
</evidence>
<keyword evidence="9 11" id="KW-0472">Membrane</keyword>
<dbReference type="UniPathway" id="UPA00219"/>
<dbReference type="GO" id="GO:0008360">
    <property type="term" value="P:regulation of cell shape"/>
    <property type="evidence" value="ECO:0007669"/>
    <property type="project" value="UniProtKB-KW"/>
</dbReference>
<keyword evidence="4 11" id="KW-0808">Transferase</keyword>
<keyword evidence="13" id="KW-1185">Reference proteome</keyword>
<gene>
    <name evidence="11" type="primary">mrdB</name>
    <name evidence="11" type="synonym">rodA</name>
    <name evidence="12" type="ORF">SAMN05444851_2760</name>
</gene>
<comment type="catalytic activity">
    <reaction evidence="11">
        <text>[GlcNAc-(1-&gt;4)-Mur2Ac(oyl-L-Ala-gamma-D-Glu-L-Lys-D-Ala-D-Ala)](n)-di-trans,octa-cis-undecaprenyl diphosphate + beta-D-GlcNAc-(1-&gt;4)-Mur2Ac(oyl-L-Ala-gamma-D-Glu-L-Lys-D-Ala-D-Ala)-di-trans,octa-cis-undecaprenyl diphosphate = [GlcNAc-(1-&gt;4)-Mur2Ac(oyl-L-Ala-gamma-D-Glu-L-Lys-D-Ala-D-Ala)](n+1)-di-trans,octa-cis-undecaprenyl diphosphate + di-trans,octa-cis-undecaprenyl diphosphate + H(+)</text>
        <dbReference type="Rhea" id="RHEA:23708"/>
        <dbReference type="Rhea" id="RHEA-COMP:9602"/>
        <dbReference type="Rhea" id="RHEA-COMP:9603"/>
        <dbReference type="ChEBI" id="CHEBI:15378"/>
        <dbReference type="ChEBI" id="CHEBI:58405"/>
        <dbReference type="ChEBI" id="CHEBI:60033"/>
        <dbReference type="ChEBI" id="CHEBI:78435"/>
        <dbReference type="EC" id="2.4.99.28"/>
    </reaction>
</comment>
<feature type="transmembrane region" description="Helical" evidence="11">
    <location>
        <begin position="20"/>
        <end position="47"/>
    </location>
</feature>
<proteinExistence type="inferred from homology"/>
<comment type="similarity">
    <text evidence="11">Belongs to the SEDS family. MrdB/RodA subfamily.</text>
</comment>
<evidence type="ECO:0000256" key="5">
    <source>
        <dbReference type="ARBA" id="ARBA00022692"/>
    </source>
</evidence>
<dbReference type="GO" id="GO:0008955">
    <property type="term" value="F:peptidoglycan glycosyltransferase activity"/>
    <property type="evidence" value="ECO:0007669"/>
    <property type="project" value="UniProtKB-UniRule"/>
</dbReference>
<evidence type="ECO:0000256" key="7">
    <source>
        <dbReference type="ARBA" id="ARBA00022984"/>
    </source>
</evidence>
<dbReference type="PANTHER" id="PTHR30474:SF1">
    <property type="entry name" value="PEPTIDOGLYCAN GLYCOSYLTRANSFERASE MRDB"/>
    <property type="match status" value="1"/>
</dbReference>
<feature type="transmembrane region" description="Helical" evidence="11">
    <location>
        <begin position="59"/>
        <end position="77"/>
    </location>
</feature>
<comment type="function">
    <text evidence="11">Peptidoglycan polymerase that is essential for cell wall elongation.</text>
</comment>
<keyword evidence="7 11" id="KW-0573">Peptidoglycan synthesis</keyword>
<dbReference type="HAMAP" id="MF_02079">
    <property type="entry name" value="PGT_RodA"/>
    <property type="match status" value="1"/>
</dbReference>
<evidence type="ECO:0000256" key="2">
    <source>
        <dbReference type="ARBA" id="ARBA00022475"/>
    </source>
</evidence>
<evidence type="ECO:0000313" key="13">
    <source>
        <dbReference type="Proteomes" id="UP000199650"/>
    </source>
</evidence>
<feature type="transmembrane region" description="Helical" evidence="11">
    <location>
        <begin position="319"/>
        <end position="346"/>
    </location>
</feature>
<dbReference type="GO" id="GO:0009252">
    <property type="term" value="P:peptidoglycan biosynthetic process"/>
    <property type="evidence" value="ECO:0007669"/>
    <property type="project" value="UniProtKB-UniRule"/>
</dbReference>
<keyword evidence="8 11" id="KW-1133">Transmembrane helix</keyword>
<reference evidence="12 13" key="1">
    <citation type="submission" date="2016-10" db="EMBL/GenBank/DDBJ databases">
        <authorList>
            <person name="de Groot N.N."/>
        </authorList>
    </citation>
    <scope>NUCLEOTIDE SEQUENCE [LARGE SCALE GENOMIC DNA]</scope>
    <source>
        <strain evidence="12 13">DSM 29439</strain>
    </source>
</reference>
<dbReference type="GO" id="GO:0005886">
    <property type="term" value="C:plasma membrane"/>
    <property type="evidence" value="ECO:0007669"/>
    <property type="project" value="UniProtKB-SubCell"/>
</dbReference>
<dbReference type="RefSeq" id="WP_091431396.1">
    <property type="nucleotide sequence ID" value="NZ_FOJB01000001.1"/>
</dbReference>
<dbReference type="Pfam" id="PF01098">
    <property type="entry name" value="FTSW_RODA_SPOVE"/>
    <property type="match status" value="1"/>
</dbReference>
<dbReference type="OrthoDB" id="9768187at2"/>
<dbReference type="InterPro" id="IPR011923">
    <property type="entry name" value="RodA/MrdB"/>
</dbReference>
<feature type="transmembrane region" description="Helical" evidence="11">
    <location>
        <begin position="83"/>
        <end position="104"/>
    </location>
</feature>
<accession>A0A1I0QPY7</accession>
<comment type="subcellular location">
    <subcellularLocation>
        <location evidence="11">Cell inner membrane</location>
        <topology evidence="11">Multi-pass membrane protein</topology>
    </subcellularLocation>
    <subcellularLocation>
        <location evidence="1">Membrane</location>
        <topology evidence="1">Multi-pass membrane protein</topology>
    </subcellularLocation>
</comment>
<dbReference type="STRING" id="1173584.SAMN05444851_2760"/>
<evidence type="ECO:0000256" key="8">
    <source>
        <dbReference type="ARBA" id="ARBA00022989"/>
    </source>
</evidence>
<dbReference type="GO" id="GO:0032153">
    <property type="term" value="C:cell division site"/>
    <property type="evidence" value="ECO:0007669"/>
    <property type="project" value="TreeGrafter"/>
</dbReference>
<evidence type="ECO:0000313" key="12">
    <source>
        <dbReference type="EMBL" id="SEW29207.1"/>
    </source>
</evidence>
<feature type="transmembrane region" description="Helical" evidence="11">
    <location>
        <begin position="286"/>
        <end position="310"/>
    </location>
</feature>
<dbReference type="GO" id="GO:0015648">
    <property type="term" value="F:lipid-linked peptidoglycan transporter activity"/>
    <property type="evidence" value="ECO:0007669"/>
    <property type="project" value="TreeGrafter"/>
</dbReference>
<evidence type="ECO:0000256" key="6">
    <source>
        <dbReference type="ARBA" id="ARBA00022960"/>
    </source>
</evidence>
<dbReference type="EC" id="2.4.99.28" evidence="11"/>
<dbReference type="PANTHER" id="PTHR30474">
    <property type="entry name" value="CELL CYCLE PROTEIN"/>
    <property type="match status" value="1"/>
</dbReference>
<feature type="transmembrane region" description="Helical" evidence="11">
    <location>
        <begin position="175"/>
        <end position="208"/>
    </location>
</feature>
<keyword evidence="2 11" id="KW-1003">Cell membrane</keyword>
<dbReference type="EMBL" id="FOJB01000001">
    <property type="protein sequence ID" value="SEW29207.1"/>
    <property type="molecule type" value="Genomic_DNA"/>
</dbReference>
<keyword evidence="11" id="KW-0997">Cell inner membrane</keyword>
<evidence type="ECO:0000256" key="3">
    <source>
        <dbReference type="ARBA" id="ARBA00022676"/>
    </source>
</evidence>
<dbReference type="AlphaFoldDB" id="A0A1I0QPY7"/>
<organism evidence="12 13">
    <name type="scientific">Aliiroseovarius sediminilitoris</name>
    <dbReference type="NCBI Taxonomy" id="1173584"/>
    <lineage>
        <taxon>Bacteria</taxon>
        <taxon>Pseudomonadati</taxon>
        <taxon>Pseudomonadota</taxon>
        <taxon>Alphaproteobacteria</taxon>
        <taxon>Rhodobacterales</taxon>
        <taxon>Paracoccaceae</taxon>
        <taxon>Aliiroseovarius</taxon>
    </lineage>
</organism>
<dbReference type="GO" id="GO:0071555">
    <property type="term" value="P:cell wall organization"/>
    <property type="evidence" value="ECO:0007669"/>
    <property type="project" value="UniProtKB-KW"/>
</dbReference>
<feature type="transmembrane region" description="Helical" evidence="11">
    <location>
        <begin position="352"/>
        <end position="373"/>
    </location>
</feature>
<evidence type="ECO:0000256" key="1">
    <source>
        <dbReference type="ARBA" id="ARBA00004141"/>
    </source>
</evidence>
<keyword evidence="3 11" id="KW-0328">Glycosyltransferase</keyword>
<evidence type="ECO:0000256" key="4">
    <source>
        <dbReference type="ARBA" id="ARBA00022679"/>
    </source>
</evidence>
<evidence type="ECO:0000256" key="11">
    <source>
        <dbReference type="HAMAP-Rule" id="MF_02079"/>
    </source>
</evidence>
<keyword evidence="5 11" id="KW-0812">Transmembrane</keyword>
<evidence type="ECO:0000256" key="10">
    <source>
        <dbReference type="ARBA" id="ARBA00023316"/>
    </source>
</evidence>
<dbReference type="InterPro" id="IPR018365">
    <property type="entry name" value="Cell_cycle_FtsW-rel_CS"/>
</dbReference>
<keyword evidence="10 11" id="KW-0961">Cell wall biogenesis/degradation</keyword>
<name>A0A1I0QPY7_9RHOB</name>
<dbReference type="PROSITE" id="PS00428">
    <property type="entry name" value="FTSW_RODA_SPOVE"/>
    <property type="match status" value="1"/>
</dbReference>
<keyword evidence="6 11" id="KW-0133">Cell shape</keyword>
<protein>
    <recommendedName>
        <fullName evidence="11">Peptidoglycan glycosyltransferase MrdB</fullName>
        <shortName evidence="11">PGT</shortName>
        <ecNumber evidence="11">2.4.99.28</ecNumber>
    </recommendedName>
    <alternativeName>
        <fullName evidence="11">Cell elongation protein RodA</fullName>
    </alternativeName>
    <alternativeName>
        <fullName evidence="11">Cell wall polymerase</fullName>
    </alternativeName>
    <alternativeName>
        <fullName evidence="11">Peptidoglycan polymerase</fullName>
        <shortName evidence="11">PG polymerase</shortName>
    </alternativeName>
</protein>
<dbReference type="InterPro" id="IPR001182">
    <property type="entry name" value="FtsW/RodA"/>
</dbReference>
<dbReference type="GO" id="GO:0051301">
    <property type="term" value="P:cell division"/>
    <property type="evidence" value="ECO:0007669"/>
    <property type="project" value="InterPro"/>
</dbReference>
<feature type="transmembrane region" description="Helical" evidence="11">
    <location>
        <begin position="146"/>
        <end position="163"/>
    </location>
</feature>